<dbReference type="RefSeq" id="WP_108903948.1">
    <property type="nucleotide sequence ID" value="NZ_CP029187.1"/>
</dbReference>
<dbReference type="Pfam" id="PF18962">
    <property type="entry name" value="Por_Secre_tail"/>
    <property type="match status" value="1"/>
</dbReference>
<evidence type="ECO:0000313" key="8">
    <source>
        <dbReference type="Proteomes" id="UP000244937"/>
    </source>
</evidence>
<accession>A0A2S1SIE9</accession>
<dbReference type="AlphaFoldDB" id="A0A2S1SIE9"/>
<feature type="domain" description="Photosynthesis system II assembly factor Ycf48/Hcf136-like" evidence="5">
    <location>
        <begin position="160"/>
        <end position="294"/>
    </location>
</feature>
<evidence type="ECO:0000259" key="6">
    <source>
        <dbReference type="Pfam" id="PF18962"/>
    </source>
</evidence>
<dbReference type="PANTHER" id="PTHR47199">
    <property type="entry name" value="PHOTOSYSTEM II STABILITY/ASSEMBLY FACTOR HCF136, CHLOROPLASTIC"/>
    <property type="match status" value="1"/>
</dbReference>
<evidence type="ECO:0000256" key="3">
    <source>
        <dbReference type="ARBA" id="ARBA00023276"/>
    </source>
</evidence>
<evidence type="ECO:0008006" key="9">
    <source>
        <dbReference type="Google" id="ProtNLM"/>
    </source>
</evidence>
<dbReference type="KEGG" id="fpal:HYN49_09815"/>
<dbReference type="OrthoDB" id="9764804at2"/>
<evidence type="ECO:0000313" key="7">
    <source>
        <dbReference type="EMBL" id="AWI26170.1"/>
    </source>
</evidence>
<dbReference type="SUPFAM" id="SSF50939">
    <property type="entry name" value="Sialidases"/>
    <property type="match status" value="1"/>
</dbReference>
<keyword evidence="8" id="KW-1185">Reference proteome</keyword>
<proteinExistence type="predicted"/>
<reference evidence="7 8" key="1">
    <citation type="submission" date="2018-05" db="EMBL/GenBank/DDBJ databases">
        <title>Genome sequencing of Flavobacterium sp. HYN0049.</title>
        <authorList>
            <person name="Yi H."/>
            <person name="Baek C."/>
        </authorList>
    </citation>
    <scope>NUCLEOTIDE SEQUENCE [LARGE SCALE GENOMIC DNA]</scope>
    <source>
        <strain evidence="7 8">HYN0049</strain>
    </source>
</reference>
<protein>
    <recommendedName>
        <fullName evidence="9">Photosynthesis system II assembly factor Ycf48/Hcf136-like domain-containing protein</fullName>
    </recommendedName>
</protein>
<dbReference type="EMBL" id="CP029187">
    <property type="protein sequence ID" value="AWI26170.1"/>
    <property type="molecule type" value="Genomic_DNA"/>
</dbReference>
<dbReference type="GO" id="GO:0015979">
    <property type="term" value="P:photosynthesis"/>
    <property type="evidence" value="ECO:0007669"/>
    <property type="project" value="UniProtKB-KW"/>
</dbReference>
<dbReference type="GO" id="GO:0009523">
    <property type="term" value="C:photosystem II"/>
    <property type="evidence" value="ECO:0007669"/>
    <property type="project" value="UniProtKB-KW"/>
</dbReference>
<feature type="chain" id="PRO_5015671962" description="Photosynthesis system II assembly factor Ycf48/Hcf136-like domain-containing protein" evidence="4">
    <location>
        <begin position="23"/>
        <end position="412"/>
    </location>
</feature>
<dbReference type="InterPro" id="IPR026444">
    <property type="entry name" value="Secre_tail"/>
</dbReference>
<keyword evidence="3" id="KW-0604">Photosystem II</keyword>
<keyword evidence="1" id="KW-0602">Photosynthesis</keyword>
<dbReference type="NCBIfam" id="TIGR04183">
    <property type="entry name" value="Por_Secre_tail"/>
    <property type="match status" value="1"/>
</dbReference>
<dbReference type="InterPro" id="IPR036278">
    <property type="entry name" value="Sialidase_sf"/>
</dbReference>
<feature type="domain" description="Photosynthesis system II assembly factor Ycf48/Hcf136-like" evidence="5">
    <location>
        <begin position="17"/>
        <end position="147"/>
    </location>
</feature>
<name>A0A2S1SIE9_9FLAO</name>
<evidence type="ECO:0000259" key="5">
    <source>
        <dbReference type="Pfam" id="PF14870"/>
    </source>
</evidence>
<keyword evidence="2 4" id="KW-0732">Signal</keyword>
<gene>
    <name evidence="7" type="ORF">HYN49_09815</name>
</gene>
<evidence type="ECO:0000256" key="1">
    <source>
        <dbReference type="ARBA" id="ARBA00022531"/>
    </source>
</evidence>
<sequence length="412" mass="45038">MKINAYLIIFLLCPVLSFSQWALQDPLPQDSRLRDVFFSDAMTGYCVGDNGTIIKTTNAGSSWIVLQSGTTQTLNTVFFIDGDTGYIGSNGFILKTTDGGNTWTTFTFGATLGTNILSLFFTDTNTGYAGGSYGKLYKTTDGGQNWNLLPKFPLPVLFTVCHDIYFKDANTGFIAGASDPAEAGKKIILMTTDGGLNWTISYLNNSYVDSFNSMSFPDANTGYAVGRSWGINDINLIKTTDGGVSWFQLPRIPGYLKSIFFTDALNGYAAGSETFGEYDGKIMETTDGGLTWTTTNFSPQLYGLFFTDTHGYAVGDDGTILNTAIDGLAVDTFQNHQISLFPNPAHDYVSLKSENPEQATVRVFDAMGREIPVGKSWSNDTLTLDLQLLNQGFYIVEVINEKRISTAKLIVQ</sequence>
<evidence type="ECO:0000256" key="4">
    <source>
        <dbReference type="SAM" id="SignalP"/>
    </source>
</evidence>
<dbReference type="PANTHER" id="PTHR47199:SF2">
    <property type="entry name" value="PHOTOSYSTEM II STABILITY_ASSEMBLY FACTOR HCF136, CHLOROPLASTIC"/>
    <property type="match status" value="1"/>
</dbReference>
<dbReference type="InterPro" id="IPR028203">
    <property type="entry name" value="PSII_CF48-like_dom"/>
</dbReference>
<organism evidence="7 8">
    <name type="scientific">Flavobacterium pallidum</name>
    <dbReference type="NCBI Taxonomy" id="2172098"/>
    <lineage>
        <taxon>Bacteria</taxon>
        <taxon>Pseudomonadati</taxon>
        <taxon>Bacteroidota</taxon>
        <taxon>Flavobacteriia</taxon>
        <taxon>Flavobacteriales</taxon>
        <taxon>Flavobacteriaceae</taxon>
        <taxon>Flavobacterium</taxon>
    </lineage>
</organism>
<dbReference type="InterPro" id="IPR015943">
    <property type="entry name" value="WD40/YVTN_repeat-like_dom_sf"/>
</dbReference>
<dbReference type="Proteomes" id="UP000244937">
    <property type="component" value="Chromosome"/>
</dbReference>
<feature type="signal peptide" evidence="4">
    <location>
        <begin position="1"/>
        <end position="22"/>
    </location>
</feature>
<dbReference type="Gene3D" id="2.130.10.10">
    <property type="entry name" value="YVTN repeat-like/Quinoprotein amine dehydrogenase"/>
    <property type="match status" value="2"/>
</dbReference>
<feature type="domain" description="Secretion system C-terminal sorting" evidence="6">
    <location>
        <begin position="340"/>
        <end position="411"/>
    </location>
</feature>
<dbReference type="Pfam" id="PF14870">
    <property type="entry name" value="PSII_BNR"/>
    <property type="match status" value="2"/>
</dbReference>
<evidence type="ECO:0000256" key="2">
    <source>
        <dbReference type="ARBA" id="ARBA00022729"/>
    </source>
</evidence>